<dbReference type="GO" id="GO:0016763">
    <property type="term" value="F:pentosyltransferase activity"/>
    <property type="evidence" value="ECO:0007669"/>
    <property type="project" value="TreeGrafter"/>
</dbReference>
<comment type="subcellular location">
    <subcellularLocation>
        <location evidence="1">Cell membrane</location>
        <topology evidence="1">Multi-pass membrane protein</topology>
    </subcellularLocation>
</comment>
<feature type="transmembrane region" description="Helical" evidence="8">
    <location>
        <begin position="128"/>
        <end position="147"/>
    </location>
</feature>
<dbReference type="GO" id="GO:0005886">
    <property type="term" value="C:plasma membrane"/>
    <property type="evidence" value="ECO:0007669"/>
    <property type="project" value="UniProtKB-SubCell"/>
</dbReference>
<feature type="transmembrane region" description="Helical" evidence="8">
    <location>
        <begin position="153"/>
        <end position="169"/>
    </location>
</feature>
<gene>
    <name evidence="9" type="ordered locus">Acid_1378</name>
</gene>
<evidence type="ECO:0000256" key="1">
    <source>
        <dbReference type="ARBA" id="ARBA00004651"/>
    </source>
</evidence>
<dbReference type="PANTHER" id="PTHR33908">
    <property type="entry name" value="MANNOSYLTRANSFERASE YKCB-RELATED"/>
    <property type="match status" value="1"/>
</dbReference>
<dbReference type="HOGENOM" id="CLU_549681_0_0_0"/>
<dbReference type="InParanoid" id="Q029C0"/>
<evidence type="ECO:0000256" key="6">
    <source>
        <dbReference type="ARBA" id="ARBA00022989"/>
    </source>
</evidence>
<keyword evidence="2" id="KW-1003">Cell membrane</keyword>
<keyword evidence="3" id="KW-0328">Glycosyltransferase</keyword>
<evidence type="ECO:0000256" key="5">
    <source>
        <dbReference type="ARBA" id="ARBA00022692"/>
    </source>
</evidence>
<keyword evidence="5 8" id="KW-0812">Transmembrane</keyword>
<evidence type="ECO:0000313" key="9">
    <source>
        <dbReference type="EMBL" id="ABJ82371.1"/>
    </source>
</evidence>
<name>Q029C0_SOLUE</name>
<feature type="transmembrane region" description="Helical" evidence="8">
    <location>
        <begin position="92"/>
        <end position="116"/>
    </location>
</feature>
<dbReference type="GO" id="GO:0009103">
    <property type="term" value="P:lipopolysaccharide biosynthetic process"/>
    <property type="evidence" value="ECO:0007669"/>
    <property type="project" value="UniProtKB-ARBA"/>
</dbReference>
<feature type="transmembrane region" description="Helical" evidence="8">
    <location>
        <begin position="215"/>
        <end position="238"/>
    </location>
</feature>
<keyword evidence="7 8" id="KW-0472">Membrane</keyword>
<feature type="transmembrane region" description="Helical" evidence="8">
    <location>
        <begin position="290"/>
        <end position="307"/>
    </location>
</feature>
<protein>
    <recommendedName>
        <fullName evidence="10">Glycosyltransferase RgtA/B/C/D-like domain-containing protein</fullName>
    </recommendedName>
</protein>
<evidence type="ECO:0000256" key="2">
    <source>
        <dbReference type="ARBA" id="ARBA00022475"/>
    </source>
</evidence>
<evidence type="ECO:0000256" key="4">
    <source>
        <dbReference type="ARBA" id="ARBA00022679"/>
    </source>
</evidence>
<keyword evidence="4" id="KW-0808">Transferase</keyword>
<dbReference type="EMBL" id="CP000473">
    <property type="protein sequence ID" value="ABJ82371.1"/>
    <property type="molecule type" value="Genomic_DNA"/>
</dbReference>
<keyword evidence="6 8" id="KW-1133">Transmembrane helix</keyword>
<reference evidence="9" key="1">
    <citation type="submission" date="2006-10" db="EMBL/GenBank/DDBJ databases">
        <title>Complete sequence of Solibacter usitatus Ellin6076.</title>
        <authorList>
            <consortium name="US DOE Joint Genome Institute"/>
            <person name="Copeland A."/>
            <person name="Lucas S."/>
            <person name="Lapidus A."/>
            <person name="Barry K."/>
            <person name="Detter J.C."/>
            <person name="Glavina del Rio T."/>
            <person name="Hammon N."/>
            <person name="Israni S."/>
            <person name="Dalin E."/>
            <person name="Tice H."/>
            <person name="Pitluck S."/>
            <person name="Thompson L.S."/>
            <person name="Brettin T."/>
            <person name="Bruce D."/>
            <person name="Han C."/>
            <person name="Tapia R."/>
            <person name="Gilna P."/>
            <person name="Schmutz J."/>
            <person name="Larimer F."/>
            <person name="Land M."/>
            <person name="Hauser L."/>
            <person name="Kyrpides N."/>
            <person name="Mikhailova N."/>
            <person name="Janssen P.H."/>
            <person name="Kuske C.R."/>
            <person name="Richardson P."/>
        </authorList>
    </citation>
    <scope>NUCLEOTIDE SEQUENCE</scope>
    <source>
        <strain evidence="9">Ellin6076</strain>
    </source>
</reference>
<evidence type="ECO:0000256" key="7">
    <source>
        <dbReference type="ARBA" id="ARBA00023136"/>
    </source>
</evidence>
<feature type="transmembrane region" description="Helical" evidence="8">
    <location>
        <begin position="190"/>
        <end position="209"/>
    </location>
</feature>
<organism evidence="9">
    <name type="scientific">Solibacter usitatus (strain Ellin6076)</name>
    <dbReference type="NCBI Taxonomy" id="234267"/>
    <lineage>
        <taxon>Bacteria</taxon>
        <taxon>Pseudomonadati</taxon>
        <taxon>Acidobacteriota</taxon>
        <taxon>Terriglobia</taxon>
        <taxon>Bryobacterales</taxon>
        <taxon>Solibacteraceae</taxon>
        <taxon>Candidatus Solibacter</taxon>
    </lineage>
</organism>
<dbReference type="STRING" id="234267.Acid_1378"/>
<dbReference type="InterPro" id="IPR050297">
    <property type="entry name" value="LipidA_mod_glycosyltrf_83"/>
</dbReference>
<dbReference type="KEGG" id="sus:Acid_1378"/>
<dbReference type="eggNOG" id="COG1807">
    <property type="taxonomic scope" value="Bacteria"/>
</dbReference>
<sequence precursor="true">MVLAGRLPTRMILFFVLVFAALAWASTLVSLPWSDEGWFAGPALNLITKGTFGTPVLDPTASFRTNNLTGITQHTYWIVPLYPLAEAAWYKVVGFGLLKLRVLSIFWGLLALGAWWKIVEILTADRRAATVALGILSIDFTVVWSSSVGRMDIMAAALGGCGLAAYLMLREGPLWRAVLVSQTLIAAAGMSHPMAVGYWAGLLFLTLYLDRKRIRLSHVAIACVPYLIGAAAWGLYIAQDFPSFLLQFGGNAADRGLHLNDPMSIIRAQIYTRYLGMFGMAADTTGLSHLKILILAAYAAGVAGALIEPRIRRDPGRRMLLLLAVSILVPMMVIDREAQQIYLIHFVVWLASITAMTATWWWDTRPGWRWMLVACAVIVVFVQISTTAKRIQRAAYAKEYLPVAAYLKQHAPGHGFVFGSTEFAFELGFHGPLVDDSRLGFRSGKRPDFIVLDKNRYQEWIPQYETREPATYRYIRDMIDHQFHFVMDTGAYKLYARNGLE</sequence>
<dbReference type="PANTHER" id="PTHR33908:SF11">
    <property type="entry name" value="MEMBRANE PROTEIN"/>
    <property type="match status" value="1"/>
</dbReference>
<feature type="transmembrane region" description="Helical" evidence="8">
    <location>
        <begin position="368"/>
        <end position="388"/>
    </location>
</feature>
<evidence type="ECO:0000256" key="8">
    <source>
        <dbReference type="SAM" id="Phobius"/>
    </source>
</evidence>
<proteinExistence type="predicted"/>
<feature type="transmembrane region" description="Helical" evidence="8">
    <location>
        <begin position="341"/>
        <end position="362"/>
    </location>
</feature>
<dbReference type="AlphaFoldDB" id="Q029C0"/>
<accession>Q029C0</accession>
<evidence type="ECO:0008006" key="10">
    <source>
        <dbReference type="Google" id="ProtNLM"/>
    </source>
</evidence>
<evidence type="ECO:0000256" key="3">
    <source>
        <dbReference type="ARBA" id="ARBA00022676"/>
    </source>
</evidence>